<feature type="compositionally biased region" description="Basic and acidic residues" evidence="2">
    <location>
        <begin position="1"/>
        <end position="10"/>
    </location>
</feature>
<proteinExistence type="inferred from homology"/>
<reference evidence="4 5" key="1">
    <citation type="submission" date="2024-03" db="EMBL/GenBank/DDBJ databases">
        <title>Draft genome sequence of Pseudonocardia nematodicida JCM 31783.</title>
        <authorList>
            <person name="Butdee W."/>
            <person name="Duangmal K."/>
        </authorList>
    </citation>
    <scope>NUCLEOTIDE SEQUENCE [LARGE SCALE GENOMIC DNA]</scope>
    <source>
        <strain evidence="4 5">JCM 31783</strain>
    </source>
</reference>
<evidence type="ECO:0000313" key="5">
    <source>
        <dbReference type="Proteomes" id="UP001494902"/>
    </source>
</evidence>
<comment type="caution">
    <text evidence="4">The sequence shown here is derived from an EMBL/GenBank/DDBJ whole genome shotgun (WGS) entry which is preliminary data.</text>
</comment>
<keyword evidence="5" id="KW-1185">Reference proteome</keyword>
<dbReference type="Proteomes" id="UP001494902">
    <property type="component" value="Unassembled WGS sequence"/>
</dbReference>
<dbReference type="RefSeq" id="WP_349300367.1">
    <property type="nucleotide sequence ID" value="NZ_JBEDNQ010000010.1"/>
</dbReference>
<evidence type="ECO:0000259" key="3">
    <source>
        <dbReference type="Pfam" id="PF03816"/>
    </source>
</evidence>
<feature type="compositionally biased region" description="Low complexity" evidence="2">
    <location>
        <begin position="433"/>
        <end position="444"/>
    </location>
</feature>
<dbReference type="PANTHER" id="PTHR33392:SF6">
    <property type="entry name" value="POLYISOPRENYL-TEICHOIC ACID--PEPTIDOGLYCAN TEICHOIC ACID TRANSFERASE TAGU"/>
    <property type="match status" value="1"/>
</dbReference>
<feature type="compositionally biased region" description="Gly residues" evidence="2">
    <location>
        <begin position="423"/>
        <end position="432"/>
    </location>
</feature>
<dbReference type="InterPro" id="IPR004474">
    <property type="entry name" value="LytR_CpsA_psr"/>
</dbReference>
<feature type="region of interest" description="Disordered" evidence="2">
    <location>
        <begin position="1"/>
        <end position="61"/>
    </location>
</feature>
<protein>
    <submittedName>
        <fullName evidence="4">LCP family protein</fullName>
    </submittedName>
</protein>
<feature type="compositionally biased region" description="Low complexity" evidence="2">
    <location>
        <begin position="23"/>
        <end position="32"/>
    </location>
</feature>
<dbReference type="PANTHER" id="PTHR33392">
    <property type="entry name" value="POLYISOPRENYL-TEICHOIC ACID--PEPTIDOGLYCAN TEICHOIC ACID TRANSFERASE TAGU"/>
    <property type="match status" value="1"/>
</dbReference>
<name>A0ABV1KGI0_9PSEU</name>
<sequence>MTPPDDRGGPGERTVPLRPRPARPSARATRAVAPPPARPATDAPTVPSWPRATERVPPGRGRRGARAWAVALSAAVFLATGAGWAVLGGDGGLVTADVTGDPVADGATDILLVGSDSRVDARGNPLPRDVLDALDAGDADGQQNTDTLMLVRIPDDPELGASAVSVPRDAWVEVPGIGTHKINSALARGAAAARPGLVRDGLTGPELERALNEAGSRTLVQTVERLTGVAVDHYAQVNLAGFAEITRALGGVPVCLRAPVQDRYSGADFAAGPQTVEGATALAFVRQRHGLPGGDLDRVRRQQAFLAGLTHRLLSAGTLADPAAVTALLRAVNGAVVLDQGWDLTSMIAHASGLRGDRVEFRTVPTGRPDLPTGGEGVAVEVDRDEVSAFFAGLAEPDPPAAPPEHDGMVEDRETRSGDGDEAGPGDGGTGAPRGDPVPAGAPAAVPPPDLTADGVPCVD</sequence>
<evidence type="ECO:0000313" key="4">
    <source>
        <dbReference type="EMBL" id="MEQ3553296.1"/>
    </source>
</evidence>
<accession>A0ABV1KGI0</accession>
<dbReference type="InterPro" id="IPR050922">
    <property type="entry name" value="LytR/CpsA/Psr_CW_biosynth"/>
</dbReference>
<dbReference type="Pfam" id="PF03816">
    <property type="entry name" value="LytR_cpsA_psr"/>
    <property type="match status" value="1"/>
</dbReference>
<feature type="domain" description="Cell envelope-related transcriptional attenuator" evidence="3">
    <location>
        <begin position="144"/>
        <end position="313"/>
    </location>
</feature>
<feature type="region of interest" description="Disordered" evidence="2">
    <location>
        <begin position="394"/>
        <end position="460"/>
    </location>
</feature>
<comment type="similarity">
    <text evidence="1">Belongs to the LytR/CpsA/Psr (LCP) family.</text>
</comment>
<dbReference type="Gene3D" id="3.40.630.190">
    <property type="entry name" value="LCP protein"/>
    <property type="match status" value="1"/>
</dbReference>
<dbReference type="EMBL" id="JBEDNQ010000010">
    <property type="protein sequence ID" value="MEQ3553296.1"/>
    <property type="molecule type" value="Genomic_DNA"/>
</dbReference>
<gene>
    <name evidence="4" type="ORF">WIS52_22730</name>
</gene>
<dbReference type="NCBIfam" id="TIGR00350">
    <property type="entry name" value="lytR_cpsA_psr"/>
    <property type="match status" value="1"/>
</dbReference>
<organism evidence="4 5">
    <name type="scientific">Pseudonocardia nematodicida</name>
    <dbReference type="NCBI Taxonomy" id="1206997"/>
    <lineage>
        <taxon>Bacteria</taxon>
        <taxon>Bacillati</taxon>
        <taxon>Actinomycetota</taxon>
        <taxon>Actinomycetes</taxon>
        <taxon>Pseudonocardiales</taxon>
        <taxon>Pseudonocardiaceae</taxon>
        <taxon>Pseudonocardia</taxon>
    </lineage>
</organism>
<evidence type="ECO:0000256" key="1">
    <source>
        <dbReference type="ARBA" id="ARBA00006068"/>
    </source>
</evidence>
<evidence type="ECO:0000256" key="2">
    <source>
        <dbReference type="SAM" id="MobiDB-lite"/>
    </source>
</evidence>
<feature type="compositionally biased region" description="Basic and acidic residues" evidence="2">
    <location>
        <begin position="404"/>
        <end position="419"/>
    </location>
</feature>